<evidence type="ECO:0000259" key="3">
    <source>
        <dbReference type="SMART" id="SM00903"/>
    </source>
</evidence>
<reference evidence="4 5" key="1">
    <citation type="journal article" date="2014" name="Int. J. Syst. Evol. Microbiol.">
        <title>Complete genome sequence of Corynebacterium casei LMG S-19264T (=DSM 44701T), isolated from a smear-ripened cheese.</title>
        <authorList>
            <consortium name="US DOE Joint Genome Institute (JGI-PGF)"/>
            <person name="Walter F."/>
            <person name="Albersmeier A."/>
            <person name="Kalinowski J."/>
            <person name="Ruckert C."/>
        </authorList>
    </citation>
    <scope>NUCLEOTIDE SEQUENCE [LARGE SCALE GENOMIC DNA]</scope>
    <source>
        <strain evidence="4 5">CGMCC 1.15896</strain>
    </source>
</reference>
<dbReference type="Proteomes" id="UP000596977">
    <property type="component" value="Unassembled WGS sequence"/>
</dbReference>
<evidence type="ECO:0000313" key="4">
    <source>
        <dbReference type="EMBL" id="GGA43067.1"/>
    </source>
</evidence>
<evidence type="ECO:0000256" key="2">
    <source>
        <dbReference type="ARBA" id="ARBA00023002"/>
    </source>
</evidence>
<dbReference type="PANTHER" id="PTHR30466">
    <property type="entry name" value="FLAVIN REDUCTASE"/>
    <property type="match status" value="1"/>
</dbReference>
<dbReference type="Pfam" id="PF01613">
    <property type="entry name" value="Flavin_Reduct"/>
    <property type="match status" value="1"/>
</dbReference>
<dbReference type="InterPro" id="IPR012349">
    <property type="entry name" value="Split_barrel_FMN-bd"/>
</dbReference>
<comment type="caution">
    <text evidence="4">The sequence shown here is derived from an EMBL/GenBank/DDBJ whole genome shotgun (WGS) entry which is preliminary data.</text>
</comment>
<dbReference type="RefSeq" id="WP_206513499.1">
    <property type="nucleotide sequence ID" value="NZ_BMKB01000002.1"/>
</dbReference>
<name>A0A916VVP6_9HYPH</name>
<dbReference type="GO" id="GO:0042602">
    <property type="term" value="F:riboflavin reductase (NADPH) activity"/>
    <property type="evidence" value="ECO:0007669"/>
    <property type="project" value="TreeGrafter"/>
</dbReference>
<evidence type="ECO:0000313" key="5">
    <source>
        <dbReference type="Proteomes" id="UP000596977"/>
    </source>
</evidence>
<dbReference type="Gene3D" id="2.30.110.10">
    <property type="entry name" value="Electron Transport, Fmn-binding Protein, Chain A"/>
    <property type="match status" value="1"/>
</dbReference>
<keyword evidence="5" id="KW-1185">Reference proteome</keyword>
<comment type="similarity">
    <text evidence="1">Belongs to the non-flavoprotein flavin reductase family.</text>
</comment>
<dbReference type="InterPro" id="IPR050268">
    <property type="entry name" value="NADH-dep_flavin_reductase"/>
</dbReference>
<dbReference type="SUPFAM" id="SSF50475">
    <property type="entry name" value="FMN-binding split barrel"/>
    <property type="match status" value="1"/>
</dbReference>
<dbReference type="SMART" id="SM00903">
    <property type="entry name" value="Flavin_Reduct"/>
    <property type="match status" value="1"/>
</dbReference>
<dbReference type="PANTHER" id="PTHR30466:SF11">
    <property type="entry name" value="FLAVIN-DEPENDENT MONOOXYGENASE, REDUCTASE SUBUNIT HSAB"/>
    <property type="match status" value="1"/>
</dbReference>
<accession>A0A916VVP6</accession>
<dbReference type="AlphaFoldDB" id="A0A916VVP6"/>
<organism evidence="4 5">
    <name type="scientific">Pelagibacterium lentulum</name>
    <dbReference type="NCBI Taxonomy" id="2029865"/>
    <lineage>
        <taxon>Bacteria</taxon>
        <taxon>Pseudomonadati</taxon>
        <taxon>Pseudomonadota</taxon>
        <taxon>Alphaproteobacteria</taxon>
        <taxon>Hyphomicrobiales</taxon>
        <taxon>Devosiaceae</taxon>
        <taxon>Pelagibacterium</taxon>
    </lineage>
</organism>
<evidence type="ECO:0000256" key="1">
    <source>
        <dbReference type="ARBA" id="ARBA00008898"/>
    </source>
</evidence>
<dbReference type="InterPro" id="IPR002563">
    <property type="entry name" value="Flavin_Rdtase-like_dom"/>
</dbReference>
<sequence>MSENMNMAVMASQSDLRRVFSVFPTGVVAVCAMVEGRPVGFAVNSFNSVSLKPPLVSICVARTSTTWPLLAQAPRLGLSVLGAQHGGLCRKLASRSADRFKDEAWTVSNDGAVLIDGAALWLECSMSANFTAGDHDIVVFDVREAQLFDAVKPLVFHHSQFRELMNEECVPTQCA</sequence>
<feature type="domain" description="Flavin reductase like" evidence="3">
    <location>
        <begin position="20"/>
        <end position="163"/>
    </location>
</feature>
<dbReference type="GO" id="GO:0010181">
    <property type="term" value="F:FMN binding"/>
    <property type="evidence" value="ECO:0007669"/>
    <property type="project" value="InterPro"/>
</dbReference>
<protein>
    <recommendedName>
        <fullName evidence="3">Flavin reductase like domain-containing protein</fullName>
    </recommendedName>
</protein>
<proteinExistence type="inferred from homology"/>
<keyword evidence="2" id="KW-0560">Oxidoreductase</keyword>
<gene>
    <name evidence="4" type="ORF">GCM10011499_10780</name>
</gene>
<dbReference type="EMBL" id="BMKB01000002">
    <property type="protein sequence ID" value="GGA43067.1"/>
    <property type="molecule type" value="Genomic_DNA"/>
</dbReference>